<feature type="compositionally biased region" description="Polar residues" evidence="2">
    <location>
        <begin position="298"/>
        <end position="308"/>
    </location>
</feature>
<feature type="region of interest" description="Disordered" evidence="2">
    <location>
        <begin position="1"/>
        <end position="225"/>
    </location>
</feature>
<protein>
    <recommendedName>
        <fullName evidence="4">Threonine/serine exporter-like N-terminal domain-containing protein</fullName>
    </recommendedName>
</protein>
<gene>
    <name evidence="5" type="ORF">DL546_001381</name>
</gene>
<feature type="domain" description="Threonine/serine exporter-like N-terminal" evidence="4">
    <location>
        <begin position="382"/>
        <end position="624"/>
    </location>
</feature>
<feature type="compositionally biased region" description="Polar residues" evidence="2">
    <location>
        <begin position="245"/>
        <end position="266"/>
    </location>
</feature>
<sequence>MSASPPPPTPPRKAQSPSEGDFREGAEGLPSHLSPLDSESAPKDHARYREKKRVGFLNLGAAKETPSKEEEPENPFADENDTPPESARTPVDNRDSVDAQELTTALQRILSNEPEHRPPTKPRSEVAAKHRADRLAVDLSNAGSKRNSLDTPSSETWGAPTADWRERLGIGGRYPRRHERRSSAPESLRRGSEPEDTDLDDDDSPYPKSGQVTPVGSDLEYVPRPNKYRSGILHNLIKLYHQDRSSPGSKYNSAISTPNRTPNRTPRGSPPSSAPGTPVTPVNPTRPRSSLFGLRTNHGGSSNSVTTLSGLISSSTNLMGPGSSNIAEAMSEKVRQEKKHDKRDRSKSPKRHKLKQAEKQARLEEKIRIKIHIAHTISRQKYLVKLCKALMQYGAPTHRLEGYMAMSARVLAIEGQFLYLPGCMIISFDDSKTHTTEVKIVRTDQGVDFGRLHDVHQIYKEVVHDLVGVEEATQRLDEVMQRRDKFNVWVRIFLSGCASACVGPFAFEARFIDLPMAFLLGCILGILQIILAARNELYANVFEITAAIVTSFLARALGSIRDGNVFCFSALAQSSIALILPGYMVLCSSLELQNRNMITGSVRMVYAMIYTLFLGYGITIGSVLYGYADRQATSSVHCIKPLNTSVAWKLTFVCLFTLCLCILNQAKWKQMPVMLAISMAGYCVSSFSSGYFRGNSQVSNTLGALAIGVLANLYARLGRHIENFALDVWEHHLQPKMHGRRQSKGDRGMYQLGTYGDSEAEAEAGGQPAAKPTPTPRRREVGYGLAAAAMLPAIFVQVPGGIASAGSLFNGVQSADQITGNSSTPVSSDPVSQSTSGLDGIAFGVLGTVIQVAIGISVGLSLSALIVYPLGKRRSGLFSF</sequence>
<feature type="compositionally biased region" description="Low complexity" evidence="2">
    <location>
        <begin position="275"/>
        <end position="288"/>
    </location>
</feature>
<keyword evidence="6" id="KW-1185">Reference proteome</keyword>
<feature type="compositionally biased region" description="Pro residues" evidence="2">
    <location>
        <begin position="1"/>
        <end position="11"/>
    </location>
</feature>
<evidence type="ECO:0000313" key="5">
    <source>
        <dbReference type="EMBL" id="RKU40413.1"/>
    </source>
</evidence>
<comment type="caution">
    <text evidence="5">The sequence shown here is derived from an EMBL/GenBank/DDBJ whole genome shotgun (WGS) entry which is preliminary data.</text>
</comment>
<evidence type="ECO:0000256" key="1">
    <source>
        <dbReference type="ARBA" id="ARBA00034125"/>
    </source>
</evidence>
<reference evidence="5 6" key="1">
    <citation type="submission" date="2018-08" db="EMBL/GenBank/DDBJ databases">
        <title>Draft genome of the lignicolous fungus Coniochaeta pulveracea.</title>
        <authorList>
            <person name="Borstlap C.J."/>
            <person name="De Witt R.N."/>
            <person name="Botha A."/>
            <person name="Volschenk H."/>
        </authorList>
    </citation>
    <scope>NUCLEOTIDE SEQUENCE [LARGE SCALE GENOMIC DNA]</scope>
    <source>
        <strain evidence="5 6">CAB683</strain>
    </source>
</reference>
<keyword evidence="3" id="KW-0812">Transmembrane</keyword>
<feature type="compositionally biased region" description="Acidic residues" evidence="2">
    <location>
        <begin position="70"/>
        <end position="82"/>
    </location>
</feature>
<feature type="compositionally biased region" description="Polar residues" evidence="2">
    <location>
        <begin position="101"/>
        <end position="110"/>
    </location>
</feature>
<feature type="region of interest" description="Disordered" evidence="2">
    <location>
        <begin position="332"/>
        <end position="360"/>
    </location>
</feature>
<feature type="transmembrane region" description="Helical" evidence="3">
    <location>
        <begin position="563"/>
        <end position="586"/>
    </location>
</feature>
<dbReference type="InterPro" id="IPR051361">
    <property type="entry name" value="ThrE/Ser_Exporter"/>
</dbReference>
<feature type="transmembrane region" description="Helical" evidence="3">
    <location>
        <begin position="607"/>
        <end position="627"/>
    </location>
</feature>
<dbReference type="EMBL" id="QVQW01000105">
    <property type="protein sequence ID" value="RKU40413.1"/>
    <property type="molecule type" value="Genomic_DNA"/>
</dbReference>
<dbReference type="OrthoDB" id="413008at2759"/>
<feature type="compositionally biased region" description="Basic and acidic residues" evidence="2">
    <location>
        <begin position="113"/>
        <end position="136"/>
    </location>
</feature>
<dbReference type="InterPro" id="IPR010619">
    <property type="entry name" value="ThrE-like_N"/>
</dbReference>
<dbReference type="PANTHER" id="PTHR31082">
    <property type="entry name" value="PHEROMONE-REGULATED MEMBRANE PROTEIN 10"/>
    <property type="match status" value="1"/>
</dbReference>
<feature type="transmembrane region" description="Helical" evidence="3">
    <location>
        <begin position="512"/>
        <end position="530"/>
    </location>
</feature>
<feature type="compositionally biased region" description="Acidic residues" evidence="2">
    <location>
        <begin position="194"/>
        <end position="204"/>
    </location>
</feature>
<evidence type="ECO:0000259" key="4">
    <source>
        <dbReference type="Pfam" id="PF06738"/>
    </source>
</evidence>
<dbReference type="PANTHER" id="PTHR31082:SF4">
    <property type="entry name" value="PHEROMONE-REGULATED MEMBRANE PROTEIN 10"/>
    <property type="match status" value="1"/>
</dbReference>
<feature type="region of interest" description="Disordered" evidence="2">
    <location>
        <begin position="243"/>
        <end position="308"/>
    </location>
</feature>
<dbReference type="AlphaFoldDB" id="A0A420XXM4"/>
<dbReference type="STRING" id="177199.A0A420XXM4"/>
<evidence type="ECO:0000313" key="6">
    <source>
        <dbReference type="Proteomes" id="UP000275385"/>
    </source>
</evidence>
<feature type="compositionally biased region" description="Polar residues" evidence="2">
    <location>
        <begin position="141"/>
        <end position="156"/>
    </location>
</feature>
<comment type="similarity">
    <text evidence="1">Belongs to the ThrE exporter (TC 2.A.79) family.</text>
</comment>
<feature type="transmembrane region" description="Helical" evidence="3">
    <location>
        <begin position="647"/>
        <end position="666"/>
    </location>
</feature>
<keyword evidence="3" id="KW-0472">Membrane</keyword>
<accession>A0A420XXM4</accession>
<evidence type="ECO:0000256" key="2">
    <source>
        <dbReference type="SAM" id="MobiDB-lite"/>
    </source>
</evidence>
<feature type="transmembrane region" description="Helical" evidence="3">
    <location>
        <begin position="781"/>
        <end position="802"/>
    </location>
</feature>
<feature type="transmembrane region" description="Helical" evidence="3">
    <location>
        <begin position="841"/>
        <end position="868"/>
    </location>
</feature>
<feature type="compositionally biased region" description="Basic and acidic residues" evidence="2">
    <location>
        <begin position="181"/>
        <end position="193"/>
    </location>
</feature>
<name>A0A420XXM4_9PEZI</name>
<proteinExistence type="inferred from homology"/>
<dbReference type="Pfam" id="PF06738">
    <property type="entry name" value="ThrE"/>
    <property type="match status" value="1"/>
</dbReference>
<feature type="compositionally biased region" description="Basic and acidic residues" evidence="2">
    <location>
        <begin position="332"/>
        <end position="347"/>
    </location>
</feature>
<feature type="region of interest" description="Disordered" evidence="2">
    <location>
        <begin position="759"/>
        <end position="778"/>
    </location>
</feature>
<evidence type="ECO:0000256" key="3">
    <source>
        <dbReference type="SAM" id="Phobius"/>
    </source>
</evidence>
<organism evidence="5 6">
    <name type="scientific">Coniochaeta pulveracea</name>
    <dbReference type="NCBI Taxonomy" id="177199"/>
    <lineage>
        <taxon>Eukaryota</taxon>
        <taxon>Fungi</taxon>
        <taxon>Dikarya</taxon>
        <taxon>Ascomycota</taxon>
        <taxon>Pezizomycotina</taxon>
        <taxon>Sordariomycetes</taxon>
        <taxon>Sordariomycetidae</taxon>
        <taxon>Coniochaetales</taxon>
        <taxon>Coniochaetaceae</taxon>
        <taxon>Coniochaeta</taxon>
    </lineage>
</organism>
<feature type="transmembrane region" description="Helical" evidence="3">
    <location>
        <begin position="537"/>
        <end position="557"/>
    </location>
</feature>
<dbReference type="Proteomes" id="UP000275385">
    <property type="component" value="Unassembled WGS sequence"/>
</dbReference>
<keyword evidence="3" id="KW-1133">Transmembrane helix</keyword>
<dbReference type="GO" id="GO:0022857">
    <property type="term" value="F:transmembrane transporter activity"/>
    <property type="evidence" value="ECO:0007669"/>
    <property type="project" value="InterPro"/>
</dbReference>